<dbReference type="Proteomes" id="UP000321393">
    <property type="component" value="Unassembled WGS sequence"/>
</dbReference>
<organism evidence="2 3">
    <name type="scientific">Cucumis melo var. makuwa</name>
    <name type="common">Oriental melon</name>
    <dbReference type="NCBI Taxonomy" id="1194695"/>
    <lineage>
        <taxon>Eukaryota</taxon>
        <taxon>Viridiplantae</taxon>
        <taxon>Streptophyta</taxon>
        <taxon>Embryophyta</taxon>
        <taxon>Tracheophyta</taxon>
        <taxon>Spermatophyta</taxon>
        <taxon>Magnoliopsida</taxon>
        <taxon>eudicotyledons</taxon>
        <taxon>Gunneridae</taxon>
        <taxon>Pentapetalae</taxon>
        <taxon>rosids</taxon>
        <taxon>fabids</taxon>
        <taxon>Cucurbitales</taxon>
        <taxon>Cucurbitaceae</taxon>
        <taxon>Benincaseae</taxon>
        <taxon>Cucumis</taxon>
    </lineage>
</organism>
<protein>
    <submittedName>
        <fullName evidence="2">Uncharacterized protein</fullName>
    </submittedName>
</protein>
<accession>A0A5A7V909</accession>
<dbReference type="EMBL" id="SSTE01004728">
    <property type="protein sequence ID" value="KAA0062169.1"/>
    <property type="molecule type" value="Genomic_DNA"/>
</dbReference>
<evidence type="ECO:0000313" key="2">
    <source>
        <dbReference type="EMBL" id="KAA0062169.1"/>
    </source>
</evidence>
<reference evidence="2 3" key="1">
    <citation type="submission" date="2019-08" db="EMBL/GenBank/DDBJ databases">
        <title>Draft genome sequences of two oriental melons (Cucumis melo L. var makuwa).</title>
        <authorList>
            <person name="Kwon S.-Y."/>
        </authorList>
    </citation>
    <scope>NUCLEOTIDE SEQUENCE [LARGE SCALE GENOMIC DNA]</scope>
    <source>
        <strain evidence="3">cv. SW 3</strain>
        <tissue evidence="2">Leaf</tissue>
    </source>
</reference>
<evidence type="ECO:0000313" key="3">
    <source>
        <dbReference type="Proteomes" id="UP000321393"/>
    </source>
</evidence>
<dbReference type="AlphaFoldDB" id="A0A5A7V909"/>
<evidence type="ECO:0000256" key="1">
    <source>
        <dbReference type="SAM" id="MobiDB-lite"/>
    </source>
</evidence>
<comment type="caution">
    <text evidence="2">The sequence shown here is derived from an EMBL/GenBank/DDBJ whole genome shotgun (WGS) entry which is preliminary data.</text>
</comment>
<feature type="region of interest" description="Disordered" evidence="1">
    <location>
        <begin position="1"/>
        <end position="67"/>
    </location>
</feature>
<gene>
    <name evidence="2" type="ORF">E6C27_scaffold89G005470</name>
</gene>
<proteinExistence type="predicted"/>
<feature type="compositionally biased region" description="Basic and acidic residues" evidence="1">
    <location>
        <begin position="16"/>
        <end position="49"/>
    </location>
</feature>
<feature type="compositionally biased region" description="Polar residues" evidence="1">
    <location>
        <begin position="1"/>
        <end position="15"/>
    </location>
</feature>
<name>A0A5A7V909_CUCMM</name>
<sequence length="67" mass="7318">MASETPSPNNGTSSNKEGDLRGFDDGEHRTKGKRVSHEHGLRGKPEHGLKTQGRGGFQPFEGRMKPC</sequence>